<keyword evidence="2" id="KW-1185">Reference proteome</keyword>
<dbReference type="Proteomes" id="UP000515254">
    <property type="component" value="Chromosome"/>
</dbReference>
<name>A0ABX6SHH5_9PSED</name>
<dbReference type="Pfam" id="PF20291">
    <property type="entry name" value="MC5"/>
    <property type="match status" value="1"/>
</dbReference>
<protein>
    <submittedName>
        <fullName evidence="1">Uncharacterized protein</fullName>
    </submittedName>
</protein>
<proteinExistence type="predicted"/>
<evidence type="ECO:0000313" key="2">
    <source>
        <dbReference type="Proteomes" id="UP000515254"/>
    </source>
</evidence>
<gene>
    <name evidence="1" type="ORF">HNQ25_18615</name>
</gene>
<organism evidence="1 2">
    <name type="scientific">Pseudomonas sediminis</name>
    <dbReference type="NCBI Taxonomy" id="1691904"/>
    <lineage>
        <taxon>Bacteria</taxon>
        <taxon>Pseudomonadati</taxon>
        <taxon>Pseudomonadota</taxon>
        <taxon>Gammaproteobacteria</taxon>
        <taxon>Pseudomonadales</taxon>
        <taxon>Pseudomonadaceae</taxon>
        <taxon>Pseudomonas</taxon>
    </lineage>
</organism>
<dbReference type="RefSeq" id="WP_179545575.1">
    <property type="nucleotide sequence ID" value="NZ_CP060009.1"/>
</dbReference>
<sequence>MLLYNKAFDPIHTVLRLAAICKEHQKKEIELERLQIFNFLLSFPAHIADMPLARELLQSKNKFKKYRSAYNNFEPYTLFNRINPIFFASLQMADNIGFIKIQDSGVITLHKDSIPDSLKNIIDSENCSIPKEALNFEIEHLSEIPILGKSGLKAASKLMDYKYDYPQADN</sequence>
<reference evidence="1 2" key="1">
    <citation type="journal article" date="2020" name="Microbiol. Resour. Announc.">
        <title>Complete genome sequences of four natural Pseudomonas isolates that catabolize a wide range of aromatic compounds relevant to lignin valorization.</title>
        <authorList>
            <person name="Hatmaker E.A."/>
            <person name="Presley G."/>
            <person name="Cannon O."/>
            <person name="Guss A.M."/>
            <person name="Elkins J.G."/>
        </authorList>
    </citation>
    <scope>NUCLEOTIDE SEQUENCE [LARGE SCALE GENOMIC DNA]</scope>
    <source>
        <strain evidence="1 2">B10D7D</strain>
    </source>
</reference>
<evidence type="ECO:0000313" key="1">
    <source>
        <dbReference type="EMBL" id="QNH00289.1"/>
    </source>
</evidence>
<accession>A0ABX6SHH5</accession>
<dbReference type="EMBL" id="CP060009">
    <property type="protein sequence ID" value="QNH00289.1"/>
    <property type="molecule type" value="Genomic_DNA"/>
</dbReference>
<dbReference type="InterPro" id="IPR046901">
    <property type="entry name" value="ABC-3C_MC5"/>
</dbReference>